<reference evidence="3" key="1">
    <citation type="journal article" date="2013" name="Genome Biol.">
        <title>Draft genome of the mountain pine beetle, Dendroctonus ponderosae Hopkins, a major forest pest.</title>
        <authorList>
            <person name="Keeling C.I."/>
            <person name="Yuen M.M."/>
            <person name="Liao N.Y."/>
            <person name="Docking T.R."/>
            <person name="Chan S.K."/>
            <person name="Taylor G.A."/>
            <person name="Palmquist D.L."/>
            <person name="Jackman S.D."/>
            <person name="Nguyen A."/>
            <person name="Li M."/>
            <person name="Henderson H."/>
            <person name="Janes J.K."/>
            <person name="Zhao Y."/>
            <person name="Pandoh P."/>
            <person name="Moore R."/>
            <person name="Sperling F.A."/>
            <person name="Huber D.P."/>
            <person name="Birol I."/>
            <person name="Jones S.J."/>
            <person name="Bohlmann J."/>
        </authorList>
    </citation>
    <scope>NUCLEOTIDE SEQUENCE</scope>
</reference>
<evidence type="ECO:0000259" key="1">
    <source>
        <dbReference type="Pfam" id="PF00078"/>
    </source>
</evidence>
<keyword evidence="3" id="KW-1185">Reference proteome</keyword>
<sequence>MSIDAITPTQWHNAVNIILHKKGVSKVNSNIYKLFTKVLTKRLENKFEFYQSREQAGFRSGYGTNDHILAIKNMIEKCVEYNEPLLLIFVDYEKALDIIISHGKMLEALTECRIDHQYTNIIHYIYRNATASIGQDDRQTEKFPIQHAVPQGDTIPPRLFTTLLECACKRANLSEKGINTNGENLNHLRFANDIDSSLEVGLKINMSKTQIMTNLILSESINIAEAAIDQTTAYKYLGHKICLGRDIKPSN</sequence>
<dbReference type="PANTHER" id="PTHR47027">
    <property type="entry name" value="REVERSE TRANSCRIPTASE DOMAIN-CONTAINING PROTEIN"/>
    <property type="match status" value="1"/>
</dbReference>
<accession>A0AAR5P7F6</accession>
<dbReference type="AlphaFoldDB" id="A0AAR5P7F6"/>
<feature type="domain" description="Reverse transcriptase" evidence="1">
    <location>
        <begin position="28"/>
        <end position="194"/>
    </location>
</feature>
<name>A0AAR5P7F6_DENPD</name>
<dbReference type="EnsemblMetazoa" id="XM_019901476.1">
    <property type="protein sequence ID" value="XP_019757035.1"/>
    <property type="gene ID" value="LOC109535560"/>
</dbReference>
<dbReference type="InterPro" id="IPR000477">
    <property type="entry name" value="RT_dom"/>
</dbReference>
<dbReference type="PANTHER" id="PTHR47027:SF20">
    <property type="entry name" value="REVERSE TRANSCRIPTASE-LIKE PROTEIN WITH RNA-DIRECTED DNA POLYMERASE DOMAIN"/>
    <property type="match status" value="1"/>
</dbReference>
<organism evidence="2 3">
    <name type="scientific">Dendroctonus ponderosae</name>
    <name type="common">Mountain pine beetle</name>
    <dbReference type="NCBI Taxonomy" id="77166"/>
    <lineage>
        <taxon>Eukaryota</taxon>
        <taxon>Metazoa</taxon>
        <taxon>Ecdysozoa</taxon>
        <taxon>Arthropoda</taxon>
        <taxon>Hexapoda</taxon>
        <taxon>Insecta</taxon>
        <taxon>Pterygota</taxon>
        <taxon>Neoptera</taxon>
        <taxon>Endopterygota</taxon>
        <taxon>Coleoptera</taxon>
        <taxon>Polyphaga</taxon>
        <taxon>Cucujiformia</taxon>
        <taxon>Curculionidae</taxon>
        <taxon>Scolytinae</taxon>
        <taxon>Dendroctonus</taxon>
    </lineage>
</organism>
<evidence type="ECO:0000313" key="2">
    <source>
        <dbReference type="EnsemblMetazoa" id="XP_019757035.1"/>
    </source>
</evidence>
<dbReference type="Pfam" id="PF00078">
    <property type="entry name" value="RVT_1"/>
    <property type="match status" value="1"/>
</dbReference>
<protein>
    <recommendedName>
        <fullName evidence="1">Reverse transcriptase domain-containing protein</fullName>
    </recommendedName>
</protein>
<proteinExistence type="predicted"/>
<dbReference type="Proteomes" id="UP000019118">
    <property type="component" value="Unassembled WGS sequence"/>
</dbReference>
<evidence type="ECO:0000313" key="3">
    <source>
        <dbReference type="Proteomes" id="UP000019118"/>
    </source>
</evidence>
<reference evidence="2" key="2">
    <citation type="submission" date="2024-08" db="UniProtKB">
        <authorList>
            <consortium name="EnsemblMetazoa"/>
        </authorList>
    </citation>
    <scope>IDENTIFICATION</scope>
</reference>